<accession>A7IWB7</accession>
<name>A7IWB7_PBCVN</name>
<organism evidence="2 3">
    <name type="scientific">Paramecium bursaria Chlorella virus NY2A</name>
    <name type="common">PBCV-NY2A</name>
    <dbReference type="NCBI Taxonomy" id="46021"/>
    <lineage>
        <taxon>Viruses</taxon>
        <taxon>Varidnaviria</taxon>
        <taxon>Bamfordvirae</taxon>
        <taxon>Nucleocytoviricota</taxon>
        <taxon>Megaviricetes</taxon>
        <taxon>Algavirales</taxon>
        <taxon>Phycodnaviridae</taxon>
        <taxon>Chlorovirus</taxon>
        <taxon>Chlorovirus americanus</taxon>
    </lineage>
</organism>
<dbReference type="RefSeq" id="YP_001497438.1">
    <property type="nucleotide sequence ID" value="NC_009898.1"/>
</dbReference>
<proteinExistence type="predicted"/>
<evidence type="ECO:0000313" key="3">
    <source>
        <dbReference type="Proteomes" id="UP000202419"/>
    </source>
</evidence>
<dbReference type="GeneID" id="5659335"/>
<protein>
    <submittedName>
        <fullName evidence="2">Uncharacterized protein b242L</fullName>
    </submittedName>
</protein>
<evidence type="ECO:0000313" key="2">
    <source>
        <dbReference type="EMBL" id="ABT14641.1"/>
    </source>
</evidence>
<keyword evidence="3" id="KW-1185">Reference proteome</keyword>
<dbReference type="EMBL" id="DQ491002">
    <property type="protein sequence ID" value="ABT14641.1"/>
    <property type="molecule type" value="Genomic_DNA"/>
</dbReference>
<organismHost>
    <name type="scientific">Chlorella</name>
    <dbReference type="NCBI Taxonomy" id="3071"/>
</organismHost>
<dbReference type="KEGG" id="vg:5659335"/>
<dbReference type="Proteomes" id="UP000202419">
    <property type="component" value="Segment"/>
</dbReference>
<reference evidence="2 3" key="1">
    <citation type="journal article" date="2007" name="Virology">
        <title>Sequence and annotation of the 369-kb NY-2A and the 345-kb AR158 viruses that infect Chlorella NC64A.</title>
        <authorList>
            <person name="Fitzgerald L.A."/>
            <person name="Graves M.V."/>
            <person name="Li X."/>
            <person name="Feldblyum T."/>
            <person name="Nierman W.C."/>
            <person name="Van Etten J.L."/>
        </authorList>
    </citation>
    <scope>NUCLEOTIDE SEQUENCE [LARGE SCALE GENOMIC DNA]</scope>
    <source>
        <strain evidence="2 3">NY-2A</strain>
    </source>
</reference>
<evidence type="ECO:0000256" key="1">
    <source>
        <dbReference type="SAM" id="MobiDB-lite"/>
    </source>
</evidence>
<feature type="compositionally biased region" description="Polar residues" evidence="1">
    <location>
        <begin position="45"/>
        <end position="55"/>
    </location>
</feature>
<gene>
    <name evidence="2" type="primary">b242L</name>
    <name evidence="2" type="ORF">NY2A_b242L</name>
</gene>
<feature type="region of interest" description="Disordered" evidence="1">
    <location>
        <begin position="44"/>
        <end position="65"/>
    </location>
</feature>
<sequence>MVIPGDNMLFATQDISCSRSRWLYCVCPLRPHRRLHHLRCRSRYASENTSRSPCCTRSRERRHSL</sequence>